<keyword evidence="2" id="KW-0433">Leucine-rich repeat</keyword>
<proteinExistence type="predicted"/>
<dbReference type="OMA" id="NGSMEAW"/>
<feature type="compositionally biased region" description="Acidic residues" evidence="4">
    <location>
        <begin position="341"/>
        <end position="385"/>
    </location>
</feature>
<dbReference type="SUPFAM" id="SSF52047">
    <property type="entry name" value="RNI-like"/>
    <property type="match status" value="1"/>
</dbReference>
<evidence type="ECO:0000313" key="6">
    <source>
        <dbReference type="Proteomes" id="UP000756132"/>
    </source>
</evidence>
<organism evidence="5 6">
    <name type="scientific">Passalora fulva</name>
    <name type="common">Tomato leaf mold</name>
    <name type="synonym">Cladosporium fulvum</name>
    <dbReference type="NCBI Taxonomy" id="5499"/>
    <lineage>
        <taxon>Eukaryota</taxon>
        <taxon>Fungi</taxon>
        <taxon>Dikarya</taxon>
        <taxon>Ascomycota</taxon>
        <taxon>Pezizomycotina</taxon>
        <taxon>Dothideomycetes</taxon>
        <taxon>Dothideomycetidae</taxon>
        <taxon>Mycosphaerellales</taxon>
        <taxon>Mycosphaerellaceae</taxon>
        <taxon>Fulvia</taxon>
    </lineage>
</organism>
<reference evidence="5" key="2">
    <citation type="journal article" date="2022" name="Microb. Genom.">
        <title>A chromosome-scale genome assembly of the tomato pathogen Cladosporium fulvum reveals a compartmentalized genome architecture and the presence of a dispensable chromosome.</title>
        <authorList>
            <person name="Zaccaron A.Z."/>
            <person name="Chen L.H."/>
            <person name="Samaras A."/>
            <person name="Stergiopoulos I."/>
        </authorList>
    </citation>
    <scope>NUCLEOTIDE SEQUENCE</scope>
    <source>
        <strain evidence="5">Race5_Kim</strain>
    </source>
</reference>
<sequence>MAKVFSLKGQALKLDSAADLEKHIGPLQEQDIEEFHLEGNTIGVEASEALAKILETKKSLKFANLADIYTGRLLSEIPKSLDALLTALLKCPNLHTINLNDNAFGLNTVEPLRPFLSKHTPLQHLYLNNNGLGPAAGALVAEALEKLAENKAAARKEGKDVPDLETVVCGRNRLETGSMAAWVKAYTANNKVKTVKMVQNGIRQEGIATLLQHGLSNCKALDTLDLQDNTFTALASKSLAAVVPSWTELRELAVGDCLLSARGGRFLGQALSKAGNKKLEVLRLQYNEIDTRGLKAISDAASQSGALPRLRRVELNGNKFSEDDASIESLRELLEKRKDESAEDYPGVDEDDEDAWGLDELDELDDEDDEEEGGDEGEDDDEEDAKEEKIVNEADAAEDEPVPQKQDKDVDDLAAALGKAEIK</sequence>
<evidence type="ECO:0000256" key="2">
    <source>
        <dbReference type="ARBA" id="ARBA00022614"/>
    </source>
</evidence>
<keyword evidence="3" id="KW-0677">Repeat</keyword>
<dbReference type="CDD" id="cd00116">
    <property type="entry name" value="LRR_RI"/>
    <property type="match status" value="1"/>
</dbReference>
<dbReference type="InterPro" id="IPR032675">
    <property type="entry name" value="LRR_dom_sf"/>
</dbReference>
<dbReference type="GO" id="GO:0006913">
    <property type="term" value="P:nucleocytoplasmic transport"/>
    <property type="evidence" value="ECO:0007669"/>
    <property type="project" value="TreeGrafter"/>
</dbReference>
<dbReference type="GO" id="GO:0048471">
    <property type="term" value="C:perinuclear region of cytoplasm"/>
    <property type="evidence" value="ECO:0007669"/>
    <property type="project" value="TreeGrafter"/>
</dbReference>
<dbReference type="PANTHER" id="PTHR24113">
    <property type="entry name" value="RAN GTPASE-ACTIVATING PROTEIN 1"/>
    <property type="match status" value="1"/>
</dbReference>
<keyword evidence="1" id="KW-0343">GTPase activation</keyword>
<dbReference type="KEGG" id="ffu:CLAFUR5_00130"/>
<dbReference type="GeneID" id="71980008"/>
<evidence type="ECO:0000256" key="1">
    <source>
        <dbReference type="ARBA" id="ARBA00022468"/>
    </source>
</evidence>
<reference evidence="5" key="1">
    <citation type="submission" date="2021-12" db="EMBL/GenBank/DDBJ databases">
        <authorList>
            <person name="Zaccaron A."/>
            <person name="Stergiopoulos I."/>
        </authorList>
    </citation>
    <scope>NUCLEOTIDE SEQUENCE</scope>
    <source>
        <strain evidence="5">Race5_Kim</strain>
    </source>
</reference>
<dbReference type="SMART" id="SM00368">
    <property type="entry name" value="LRR_RI"/>
    <property type="match status" value="7"/>
</dbReference>
<dbReference type="EMBL" id="CP090163">
    <property type="protein sequence ID" value="UJO12221.1"/>
    <property type="molecule type" value="Genomic_DNA"/>
</dbReference>
<evidence type="ECO:0000313" key="5">
    <source>
        <dbReference type="EMBL" id="UJO12221.1"/>
    </source>
</evidence>
<keyword evidence="6" id="KW-1185">Reference proteome</keyword>
<dbReference type="Proteomes" id="UP000756132">
    <property type="component" value="Chromosome 1"/>
</dbReference>
<gene>
    <name evidence="5" type="ORF">CLAFUR5_00130</name>
</gene>
<accession>A0A9Q8L7I9</accession>
<dbReference type="AlphaFoldDB" id="A0A9Q8L7I9"/>
<dbReference type="Gene3D" id="3.80.10.10">
    <property type="entry name" value="Ribonuclease Inhibitor"/>
    <property type="match status" value="1"/>
</dbReference>
<dbReference type="Pfam" id="PF13516">
    <property type="entry name" value="LRR_6"/>
    <property type="match status" value="1"/>
</dbReference>
<protein>
    <submittedName>
        <fullName evidence="5">Ran GTPase-activating protein 1</fullName>
    </submittedName>
</protein>
<dbReference type="PANTHER" id="PTHR24113:SF12">
    <property type="entry name" value="RAN GTPASE-ACTIVATING PROTEIN 1"/>
    <property type="match status" value="1"/>
</dbReference>
<dbReference type="RefSeq" id="XP_047756587.1">
    <property type="nucleotide sequence ID" value="XM_047899278.1"/>
</dbReference>
<dbReference type="OrthoDB" id="184583at2759"/>
<dbReference type="InterPro" id="IPR001611">
    <property type="entry name" value="Leu-rich_rpt"/>
</dbReference>
<name>A0A9Q8L7I9_PASFU</name>
<dbReference type="GO" id="GO:0005096">
    <property type="term" value="F:GTPase activator activity"/>
    <property type="evidence" value="ECO:0007669"/>
    <property type="project" value="UniProtKB-KW"/>
</dbReference>
<evidence type="ECO:0000256" key="3">
    <source>
        <dbReference type="ARBA" id="ARBA00022737"/>
    </source>
</evidence>
<feature type="region of interest" description="Disordered" evidence="4">
    <location>
        <begin position="338"/>
        <end position="423"/>
    </location>
</feature>
<dbReference type="GO" id="GO:0031267">
    <property type="term" value="F:small GTPase binding"/>
    <property type="evidence" value="ECO:0007669"/>
    <property type="project" value="TreeGrafter"/>
</dbReference>
<evidence type="ECO:0000256" key="4">
    <source>
        <dbReference type="SAM" id="MobiDB-lite"/>
    </source>
</evidence>
<dbReference type="InterPro" id="IPR027038">
    <property type="entry name" value="RanGap"/>
</dbReference>
<dbReference type="GO" id="GO:0005634">
    <property type="term" value="C:nucleus"/>
    <property type="evidence" value="ECO:0007669"/>
    <property type="project" value="TreeGrafter"/>
</dbReference>
<dbReference type="GO" id="GO:0005829">
    <property type="term" value="C:cytosol"/>
    <property type="evidence" value="ECO:0007669"/>
    <property type="project" value="TreeGrafter"/>
</dbReference>